<sequence>HRLTGERTGKVLRLGDPLTIIVAKVNLDDRKIDFVPAKSASSEVATIPGPKRKKSKRKSKSKSSSGKPDSSKKKSSKKKRRKSKSN</sequence>
<feature type="compositionally biased region" description="Basic residues" evidence="1">
    <location>
        <begin position="73"/>
        <end position="86"/>
    </location>
</feature>
<proteinExistence type="predicted"/>
<name>A0A9E4N6U9_9GAMM</name>
<dbReference type="EMBL" id="JAEPCM010000747">
    <property type="protein sequence ID" value="MCG7948612.1"/>
    <property type="molecule type" value="Genomic_DNA"/>
</dbReference>
<reference evidence="2" key="1">
    <citation type="journal article" date="2021" name="Proc. Natl. Acad. Sci. U.S.A.">
        <title>Global biogeography of chemosynthetic symbionts reveals both localized and globally distributed symbiont groups. .</title>
        <authorList>
            <person name="Osvatic J.T."/>
            <person name="Wilkins L.G.E."/>
            <person name="Leibrecht L."/>
            <person name="Leray M."/>
            <person name="Zauner S."/>
            <person name="Polzin J."/>
            <person name="Camacho Y."/>
            <person name="Gros O."/>
            <person name="van Gils J.A."/>
            <person name="Eisen J.A."/>
            <person name="Petersen J.M."/>
            <person name="Yuen B."/>
        </authorList>
    </citation>
    <scope>NUCLEOTIDE SEQUENCE</scope>
    <source>
        <strain evidence="2">MAGclacostrist064TRANS</strain>
    </source>
</reference>
<evidence type="ECO:0000313" key="2">
    <source>
        <dbReference type="EMBL" id="MCG7948612.1"/>
    </source>
</evidence>
<evidence type="ECO:0000256" key="1">
    <source>
        <dbReference type="SAM" id="MobiDB-lite"/>
    </source>
</evidence>
<evidence type="ECO:0000313" key="3">
    <source>
        <dbReference type="Proteomes" id="UP000886667"/>
    </source>
</evidence>
<comment type="caution">
    <text evidence="2">The sequence shown here is derived from an EMBL/GenBank/DDBJ whole genome shotgun (WGS) entry which is preliminary data.</text>
</comment>
<feature type="region of interest" description="Disordered" evidence="1">
    <location>
        <begin position="37"/>
        <end position="86"/>
    </location>
</feature>
<feature type="compositionally biased region" description="Basic residues" evidence="1">
    <location>
        <begin position="50"/>
        <end position="61"/>
    </location>
</feature>
<accession>A0A9E4N6U9</accession>
<protein>
    <submittedName>
        <fullName evidence="2">Ribonuclease R</fullName>
    </submittedName>
</protein>
<gene>
    <name evidence="2" type="ORF">JAZ07_19910</name>
</gene>
<dbReference type="Proteomes" id="UP000886667">
    <property type="component" value="Unassembled WGS sequence"/>
</dbReference>
<organism evidence="2 3">
    <name type="scientific">Candidatus Thiodiazotropha taylori</name>
    <dbReference type="NCBI Taxonomy" id="2792791"/>
    <lineage>
        <taxon>Bacteria</taxon>
        <taxon>Pseudomonadati</taxon>
        <taxon>Pseudomonadota</taxon>
        <taxon>Gammaproteobacteria</taxon>
        <taxon>Chromatiales</taxon>
        <taxon>Sedimenticolaceae</taxon>
        <taxon>Candidatus Thiodiazotropha</taxon>
    </lineage>
</organism>
<feature type="non-terminal residue" evidence="2">
    <location>
        <position position="1"/>
    </location>
</feature>
<dbReference type="AlphaFoldDB" id="A0A9E4N6U9"/>